<keyword evidence="4 13" id="KW-0808">Transferase</keyword>
<dbReference type="EMBL" id="CP036298">
    <property type="protein sequence ID" value="QDV26123.1"/>
    <property type="molecule type" value="Genomic_DNA"/>
</dbReference>
<gene>
    <name evidence="13" type="primary">ywqD_1</name>
    <name evidence="13" type="ORF">Q31a_44950</name>
</gene>
<dbReference type="AlphaFoldDB" id="A0A518GC22"/>
<dbReference type="RefSeq" id="WP_197355434.1">
    <property type="nucleotide sequence ID" value="NZ_CP036298.1"/>
</dbReference>
<dbReference type="InterPro" id="IPR025669">
    <property type="entry name" value="AAA_dom"/>
</dbReference>
<reference evidence="13 14" key="1">
    <citation type="submission" date="2019-02" db="EMBL/GenBank/DDBJ databases">
        <title>Deep-cultivation of Planctomycetes and their phenomic and genomic characterization uncovers novel biology.</title>
        <authorList>
            <person name="Wiegand S."/>
            <person name="Jogler M."/>
            <person name="Boedeker C."/>
            <person name="Pinto D."/>
            <person name="Vollmers J."/>
            <person name="Rivas-Marin E."/>
            <person name="Kohn T."/>
            <person name="Peeters S.H."/>
            <person name="Heuer A."/>
            <person name="Rast P."/>
            <person name="Oberbeckmann S."/>
            <person name="Bunk B."/>
            <person name="Jeske O."/>
            <person name="Meyerdierks A."/>
            <person name="Storesund J.E."/>
            <person name="Kallscheuer N."/>
            <person name="Luecker S."/>
            <person name="Lage O.M."/>
            <person name="Pohl T."/>
            <person name="Merkel B.J."/>
            <person name="Hornburger P."/>
            <person name="Mueller R.-W."/>
            <person name="Bruemmer F."/>
            <person name="Labrenz M."/>
            <person name="Spormann A.M."/>
            <person name="Op den Camp H."/>
            <person name="Overmann J."/>
            <person name="Amann R."/>
            <person name="Jetten M.S.M."/>
            <person name="Mascher T."/>
            <person name="Medema M.H."/>
            <person name="Devos D.P."/>
            <person name="Kaster A.-K."/>
            <person name="Ovreas L."/>
            <person name="Rohde M."/>
            <person name="Galperin M.Y."/>
            <person name="Jogler C."/>
        </authorList>
    </citation>
    <scope>NUCLEOTIDE SEQUENCE [LARGE SCALE GENOMIC DNA]</scope>
    <source>
        <strain evidence="13 14">Q31a</strain>
    </source>
</reference>
<name>A0A518GC22_9BACT</name>
<dbReference type="InterPro" id="IPR005702">
    <property type="entry name" value="Wzc-like_C"/>
</dbReference>
<evidence type="ECO:0000259" key="12">
    <source>
        <dbReference type="Pfam" id="PF13614"/>
    </source>
</evidence>
<dbReference type="Proteomes" id="UP000318017">
    <property type="component" value="Chromosome"/>
</dbReference>
<evidence type="ECO:0000313" key="13">
    <source>
        <dbReference type="EMBL" id="QDV26123.1"/>
    </source>
</evidence>
<evidence type="ECO:0000256" key="3">
    <source>
        <dbReference type="ARBA" id="ARBA00011903"/>
    </source>
</evidence>
<evidence type="ECO:0000256" key="11">
    <source>
        <dbReference type="SAM" id="MobiDB-lite"/>
    </source>
</evidence>
<keyword evidence="10" id="KW-0175">Coiled coil</keyword>
<dbReference type="SUPFAM" id="SSF52540">
    <property type="entry name" value="P-loop containing nucleoside triphosphate hydrolases"/>
    <property type="match status" value="1"/>
</dbReference>
<dbReference type="EC" id="2.7.10.2" evidence="3"/>
<evidence type="ECO:0000256" key="5">
    <source>
        <dbReference type="ARBA" id="ARBA00022741"/>
    </source>
</evidence>
<proteinExistence type="inferred from homology"/>
<protein>
    <recommendedName>
        <fullName evidence="3">non-specific protein-tyrosine kinase</fullName>
        <ecNumber evidence="3">2.7.10.2</ecNumber>
    </recommendedName>
</protein>
<dbReference type="FunFam" id="3.40.50.300:FF:000527">
    <property type="entry name" value="Tyrosine-protein kinase etk"/>
    <property type="match status" value="1"/>
</dbReference>
<evidence type="ECO:0000256" key="1">
    <source>
        <dbReference type="ARBA" id="ARBA00007316"/>
    </source>
</evidence>
<feature type="coiled-coil region" evidence="10">
    <location>
        <begin position="346"/>
        <end position="380"/>
    </location>
</feature>
<dbReference type="InterPro" id="IPR027417">
    <property type="entry name" value="P-loop_NTPase"/>
</dbReference>
<keyword evidence="14" id="KW-1185">Reference proteome</keyword>
<feature type="domain" description="AAA" evidence="12">
    <location>
        <begin position="596"/>
        <end position="709"/>
    </location>
</feature>
<keyword evidence="5" id="KW-0547">Nucleotide-binding</keyword>
<comment type="similarity">
    <text evidence="2">Belongs to the etk/wzc family.</text>
</comment>
<dbReference type="InterPro" id="IPR050445">
    <property type="entry name" value="Bact_polysacc_biosynth/exp"/>
</dbReference>
<evidence type="ECO:0000256" key="10">
    <source>
        <dbReference type="SAM" id="Coils"/>
    </source>
</evidence>
<dbReference type="Pfam" id="PF13614">
    <property type="entry name" value="AAA_31"/>
    <property type="match status" value="1"/>
</dbReference>
<dbReference type="GO" id="GO:0005886">
    <property type="term" value="C:plasma membrane"/>
    <property type="evidence" value="ECO:0007669"/>
    <property type="project" value="TreeGrafter"/>
</dbReference>
<evidence type="ECO:0000256" key="4">
    <source>
        <dbReference type="ARBA" id="ARBA00022679"/>
    </source>
</evidence>
<dbReference type="PANTHER" id="PTHR32309">
    <property type="entry name" value="TYROSINE-PROTEIN KINASE"/>
    <property type="match status" value="1"/>
</dbReference>
<evidence type="ECO:0000256" key="8">
    <source>
        <dbReference type="ARBA" id="ARBA00023137"/>
    </source>
</evidence>
<sequence length="815" mass="89748">MSDVAMDQPRTNGQLAIPGAPEAAPQEGSSFDIVQILWRWKWLPILGSIVGACLGFLYFSRQPATYEAAALVQVVSSTPTQTRMDFYDPRGSAITRVDESMVIRSQTVLRRAVQLGRLTEQSEFLGMQTDEVVATLMDEESPLIIEPADKDDSTTLIEISYISQDAEVAAKVVSAIVDGYEGYLAEEYKTVGIEIEQLISGARDQLSNRLKQLTQQTHDFMLRAPEVIWTGDEATDPYSVNFLKLNSKITELRVERGRLESVYSQALKAIESGRSPETIMMLLTQLNNASLTALDSTYSQLLQIDDNDLKNRLNSKSAQIEQQILFPLQVEERVLLDSVGAGHPSVGIVQKKVESVKRQIAELRESEQQVDSEMDRMKLEMQTRTGARIRSMEERLTAGTDMLAEQIAALQLEEEHLQRDAAEEKKKSRELQIMLGEDRVIKAELEAVNTLLAGYTEKLQEISLMPKVGQRTLKRLNMPSIGWFYGPTLPKYLLGGAAVGFVLLSGLAVLMDLADRSYRNPSEIATDLGVTVLGHIPVMNISKVKKSVEAVDPSICAIHHSKGRVAEAYRSVRTGLFFSNNGKALKVLQVTSPVPGDGKSTLACNIAVTMAQSGRRVLLIDADLRRPRVAKIFGIDSDVGVAAVVGGKCEIEDGIHVGPVANLSIMPGGKRPANPAEILSSQRFKNMVDVLRDKFDMIVIDTPPLLAVSDPGAVAGIVDGVLMTMRLRRNVKPLAVRAKSILESVGANLLGVVINGVSSEAGYGYNYDYNDYRYAYKYGSNYRSGYGYRYGYGNYRYGYTEDADTNDLSTADKEG</sequence>
<dbReference type="CDD" id="cd05387">
    <property type="entry name" value="BY-kinase"/>
    <property type="match status" value="1"/>
</dbReference>
<evidence type="ECO:0000256" key="2">
    <source>
        <dbReference type="ARBA" id="ARBA00008883"/>
    </source>
</evidence>
<comment type="catalytic activity">
    <reaction evidence="9">
        <text>L-tyrosyl-[protein] + ATP = O-phospho-L-tyrosyl-[protein] + ADP + H(+)</text>
        <dbReference type="Rhea" id="RHEA:10596"/>
        <dbReference type="Rhea" id="RHEA-COMP:10136"/>
        <dbReference type="Rhea" id="RHEA-COMP:20101"/>
        <dbReference type="ChEBI" id="CHEBI:15378"/>
        <dbReference type="ChEBI" id="CHEBI:30616"/>
        <dbReference type="ChEBI" id="CHEBI:46858"/>
        <dbReference type="ChEBI" id="CHEBI:61978"/>
        <dbReference type="ChEBI" id="CHEBI:456216"/>
        <dbReference type="EC" id="2.7.10.2"/>
    </reaction>
</comment>
<dbReference type="PANTHER" id="PTHR32309:SF13">
    <property type="entry name" value="FERRIC ENTEROBACTIN TRANSPORT PROTEIN FEPE"/>
    <property type="match status" value="1"/>
</dbReference>
<evidence type="ECO:0000313" key="14">
    <source>
        <dbReference type="Proteomes" id="UP000318017"/>
    </source>
</evidence>
<dbReference type="NCBIfam" id="TIGR01007">
    <property type="entry name" value="eps_fam"/>
    <property type="match status" value="1"/>
</dbReference>
<keyword evidence="8" id="KW-0829">Tyrosine-protein kinase</keyword>
<accession>A0A518GC22</accession>
<dbReference type="GO" id="GO:0042802">
    <property type="term" value="F:identical protein binding"/>
    <property type="evidence" value="ECO:0007669"/>
    <property type="project" value="UniProtKB-ARBA"/>
</dbReference>
<evidence type="ECO:0000256" key="7">
    <source>
        <dbReference type="ARBA" id="ARBA00022840"/>
    </source>
</evidence>
<feature type="region of interest" description="Disordered" evidence="11">
    <location>
        <begin position="1"/>
        <end position="26"/>
    </location>
</feature>
<dbReference type="GO" id="GO:0004715">
    <property type="term" value="F:non-membrane spanning protein tyrosine kinase activity"/>
    <property type="evidence" value="ECO:0007669"/>
    <property type="project" value="UniProtKB-EC"/>
</dbReference>
<comment type="similarity">
    <text evidence="1">Belongs to the CpsD/CapB family.</text>
</comment>
<organism evidence="13 14">
    <name type="scientific">Aureliella helgolandensis</name>
    <dbReference type="NCBI Taxonomy" id="2527968"/>
    <lineage>
        <taxon>Bacteria</taxon>
        <taxon>Pseudomonadati</taxon>
        <taxon>Planctomycetota</taxon>
        <taxon>Planctomycetia</taxon>
        <taxon>Pirellulales</taxon>
        <taxon>Pirellulaceae</taxon>
        <taxon>Aureliella</taxon>
    </lineage>
</organism>
<evidence type="ECO:0000256" key="9">
    <source>
        <dbReference type="ARBA" id="ARBA00051245"/>
    </source>
</evidence>
<keyword evidence="7" id="KW-0067">ATP-binding</keyword>
<keyword evidence="6 13" id="KW-0418">Kinase</keyword>
<evidence type="ECO:0000256" key="6">
    <source>
        <dbReference type="ARBA" id="ARBA00022777"/>
    </source>
</evidence>
<dbReference type="Gene3D" id="3.40.50.300">
    <property type="entry name" value="P-loop containing nucleotide triphosphate hydrolases"/>
    <property type="match status" value="1"/>
</dbReference>
<dbReference type="KEGG" id="ahel:Q31a_44950"/>
<dbReference type="GO" id="GO:0005524">
    <property type="term" value="F:ATP binding"/>
    <property type="evidence" value="ECO:0007669"/>
    <property type="project" value="UniProtKB-KW"/>
</dbReference>